<keyword evidence="1" id="KW-1133">Transmembrane helix</keyword>
<sequence length="65" mass="7454">MDKHLNEMFGVNNIWELGYFILYIFGIVGIAIIILQLDDVHSFSIGFALGMASVYIFKKFVSKKH</sequence>
<evidence type="ECO:0000313" key="2">
    <source>
        <dbReference type="EMBL" id="QJH96698.1"/>
    </source>
</evidence>
<dbReference type="EMBL" id="MT144659">
    <property type="protein sequence ID" value="QJH96698.1"/>
    <property type="molecule type" value="Genomic_DNA"/>
</dbReference>
<accession>A0A6M3XFY9</accession>
<feature type="transmembrane region" description="Helical" evidence="1">
    <location>
        <begin position="20"/>
        <end position="37"/>
    </location>
</feature>
<protein>
    <submittedName>
        <fullName evidence="2">Uncharacterized protein</fullName>
    </submittedName>
</protein>
<name>A0A6M3XFY9_9ZZZZ</name>
<feature type="transmembrane region" description="Helical" evidence="1">
    <location>
        <begin position="43"/>
        <end position="61"/>
    </location>
</feature>
<dbReference type="AlphaFoldDB" id="A0A6M3XFY9"/>
<reference evidence="2" key="1">
    <citation type="submission" date="2020-03" db="EMBL/GenBank/DDBJ databases">
        <title>The deep terrestrial virosphere.</title>
        <authorList>
            <person name="Holmfeldt K."/>
            <person name="Nilsson E."/>
            <person name="Simone D."/>
            <person name="Lopez-Fernandez M."/>
            <person name="Wu X."/>
            <person name="de Brujin I."/>
            <person name="Lundin D."/>
            <person name="Andersson A."/>
            <person name="Bertilsson S."/>
            <person name="Dopson M."/>
        </authorList>
    </citation>
    <scope>NUCLEOTIDE SEQUENCE</scope>
    <source>
        <strain evidence="2">TM448B00795</strain>
    </source>
</reference>
<organism evidence="2">
    <name type="scientific">viral metagenome</name>
    <dbReference type="NCBI Taxonomy" id="1070528"/>
    <lineage>
        <taxon>unclassified sequences</taxon>
        <taxon>metagenomes</taxon>
        <taxon>organismal metagenomes</taxon>
    </lineage>
</organism>
<evidence type="ECO:0000256" key="1">
    <source>
        <dbReference type="SAM" id="Phobius"/>
    </source>
</evidence>
<keyword evidence="1" id="KW-0812">Transmembrane</keyword>
<gene>
    <name evidence="2" type="ORF">TM448B00795_0012</name>
</gene>
<keyword evidence="1" id="KW-0472">Membrane</keyword>
<proteinExistence type="predicted"/>